<dbReference type="Proteomes" id="UP000325395">
    <property type="component" value="Unassembled WGS sequence"/>
</dbReference>
<evidence type="ECO:0000313" key="1">
    <source>
        <dbReference type="EMBL" id="KAE8412928.1"/>
    </source>
</evidence>
<keyword evidence="2" id="KW-1185">Reference proteome</keyword>
<proteinExistence type="predicted"/>
<name>A0ABQ6W730_9EURO</name>
<accession>A0ABQ6W730</accession>
<organism evidence="1 2">
    <name type="scientific">Aspergillus pseudocaelatus</name>
    <dbReference type="NCBI Taxonomy" id="1825620"/>
    <lineage>
        <taxon>Eukaryota</taxon>
        <taxon>Fungi</taxon>
        <taxon>Dikarya</taxon>
        <taxon>Ascomycota</taxon>
        <taxon>Pezizomycotina</taxon>
        <taxon>Eurotiomycetes</taxon>
        <taxon>Eurotiomycetidae</taxon>
        <taxon>Eurotiales</taxon>
        <taxon>Aspergillaceae</taxon>
        <taxon>Aspergillus</taxon>
        <taxon>Aspergillus subgen. Circumdati</taxon>
    </lineage>
</organism>
<reference evidence="1 2" key="1">
    <citation type="submission" date="2019-04" db="EMBL/GenBank/DDBJ databases">
        <authorList>
            <consortium name="DOE Joint Genome Institute"/>
            <person name="Mondo S."/>
            <person name="Kjaerbolling I."/>
            <person name="Vesth T."/>
            <person name="Frisvad J.C."/>
            <person name="Nybo J.L."/>
            <person name="Theobald S."/>
            <person name="Kildgaard S."/>
            <person name="Isbrandt T."/>
            <person name="Kuo A."/>
            <person name="Sato A."/>
            <person name="Lyhne E.K."/>
            <person name="Kogle M.E."/>
            <person name="Wiebenga A."/>
            <person name="Kun R.S."/>
            <person name="Lubbers R.J."/>
            <person name="Makela M.R."/>
            <person name="Barry K."/>
            <person name="Chovatia M."/>
            <person name="Clum A."/>
            <person name="Daum C."/>
            <person name="Haridas S."/>
            <person name="He G."/>
            <person name="LaButti K."/>
            <person name="Lipzen A."/>
            <person name="Riley R."/>
            <person name="Salamov A."/>
            <person name="Simmons B.A."/>
            <person name="Magnuson J.K."/>
            <person name="Henrissat B."/>
            <person name="Mortensen U.H."/>
            <person name="Larsen T.O."/>
            <person name="Devries R.P."/>
            <person name="Grigoriev I.V."/>
            <person name="Machida M."/>
            <person name="Baker S.E."/>
            <person name="Andersen M.R."/>
            <person name="Cantor M.N."/>
            <person name="Hua S.X."/>
        </authorList>
    </citation>
    <scope>NUCLEOTIDE SEQUENCE [LARGE SCALE GENOMIC DNA]</scope>
    <source>
        <strain evidence="1 2">CBS 117616</strain>
    </source>
</reference>
<sequence>MDGMKRCIRKDIFLNVMAQFSDNLSGYFIGHPHTYPLRSVGSIWQRTTISSYSTPPFGPLQFVHKQFSPSRTTCSLSIPRQFHVFCKANILPTLLEA</sequence>
<evidence type="ECO:0000313" key="2">
    <source>
        <dbReference type="Proteomes" id="UP000325395"/>
    </source>
</evidence>
<protein>
    <submittedName>
        <fullName evidence="1">Uncharacterized protein</fullName>
    </submittedName>
</protein>
<dbReference type="EMBL" id="ML735820">
    <property type="protein sequence ID" value="KAE8412928.1"/>
    <property type="molecule type" value="Genomic_DNA"/>
</dbReference>
<gene>
    <name evidence="1" type="ORF">BDV36DRAFT_46367</name>
</gene>